<dbReference type="AlphaFoldDB" id="A0A5C3NLM4"/>
<reference evidence="1 2" key="1">
    <citation type="journal article" date="2019" name="Nat. Ecol. Evol.">
        <title>Megaphylogeny resolves global patterns of mushroom evolution.</title>
        <authorList>
            <person name="Varga T."/>
            <person name="Krizsan K."/>
            <person name="Foldi C."/>
            <person name="Dima B."/>
            <person name="Sanchez-Garcia M."/>
            <person name="Sanchez-Ramirez S."/>
            <person name="Szollosi G.J."/>
            <person name="Szarkandi J.G."/>
            <person name="Papp V."/>
            <person name="Albert L."/>
            <person name="Andreopoulos W."/>
            <person name="Angelini C."/>
            <person name="Antonin V."/>
            <person name="Barry K.W."/>
            <person name="Bougher N.L."/>
            <person name="Buchanan P."/>
            <person name="Buyck B."/>
            <person name="Bense V."/>
            <person name="Catcheside P."/>
            <person name="Chovatia M."/>
            <person name="Cooper J."/>
            <person name="Damon W."/>
            <person name="Desjardin D."/>
            <person name="Finy P."/>
            <person name="Geml J."/>
            <person name="Haridas S."/>
            <person name="Hughes K."/>
            <person name="Justo A."/>
            <person name="Karasinski D."/>
            <person name="Kautmanova I."/>
            <person name="Kiss B."/>
            <person name="Kocsube S."/>
            <person name="Kotiranta H."/>
            <person name="LaButti K.M."/>
            <person name="Lechner B.E."/>
            <person name="Liimatainen K."/>
            <person name="Lipzen A."/>
            <person name="Lukacs Z."/>
            <person name="Mihaltcheva S."/>
            <person name="Morgado L.N."/>
            <person name="Niskanen T."/>
            <person name="Noordeloos M.E."/>
            <person name="Ohm R.A."/>
            <person name="Ortiz-Santana B."/>
            <person name="Ovrebo C."/>
            <person name="Racz N."/>
            <person name="Riley R."/>
            <person name="Savchenko A."/>
            <person name="Shiryaev A."/>
            <person name="Soop K."/>
            <person name="Spirin V."/>
            <person name="Szebenyi C."/>
            <person name="Tomsovsky M."/>
            <person name="Tulloss R.E."/>
            <person name="Uehling J."/>
            <person name="Grigoriev I.V."/>
            <person name="Vagvolgyi C."/>
            <person name="Papp T."/>
            <person name="Martin F.M."/>
            <person name="Miettinen O."/>
            <person name="Hibbett D.S."/>
            <person name="Nagy L.G."/>
        </authorList>
    </citation>
    <scope>NUCLEOTIDE SEQUENCE [LARGE SCALE GENOMIC DNA]</scope>
    <source>
        <strain evidence="1 2">HHB13444</strain>
    </source>
</reference>
<dbReference type="InParanoid" id="A0A5C3NLM4"/>
<organism evidence="1 2">
    <name type="scientific">Polyporus arcularius HHB13444</name>
    <dbReference type="NCBI Taxonomy" id="1314778"/>
    <lineage>
        <taxon>Eukaryota</taxon>
        <taxon>Fungi</taxon>
        <taxon>Dikarya</taxon>
        <taxon>Basidiomycota</taxon>
        <taxon>Agaricomycotina</taxon>
        <taxon>Agaricomycetes</taxon>
        <taxon>Polyporales</taxon>
        <taxon>Polyporaceae</taxon>
        <taxon>Polyporus</taxon>
    </lineage>
</organism>
<keyword evidence="2" id="KW-1185">Reference proteome</keyword>
<feature type="non-terminal residue" evidence="1">
    <location>
        <position position="118"/>
    </location>
</feature>
<sequence length="118" mass="13458">MAFLTQLKADQTKYREMLVDYMERQKDGRDGPIVQLSTIDDTMDPADFTEVCECNAGRTLMLGYPRKAGEEVEEVILRVQGFLQDAHLPPIRSFHIPRNHARLMDMKQSVTLIGFGAE</sequence>
<dbReference type="EMBL" id="ML213028">
    <property type="protein sequence ID" value="TFK77892.1"/>
    <property type="molecule type" value="Genomic_DNA"/>
</dbReference>
<protein>
    <submittedName>
        <fullName evidence="1">Uncharacterized protein</fullName>
    </submittedName>
</protein>
<gene>
    <name evidence="1" type="ORF">K466DRAFT_571191</name>
</gene>
<evidence type="ECO:0000313" key="2">
    <source>
        <dbReference type="Proteomes" id="UP000308197"/>
    </source>
</evidence>
<dbReference type="Proteomes" id="UP000308197">
    <property type="component" value="Unassembled WGS sequence"/>
</dbReference>
<proteinExistence type="predicted"/>
<name>A0A5C3NLM4_9APHY</name>
<evidence type="ECO:0000313" key="1">
    <source>
        <dbReference type="EMBL" id="TFK77892.1"/>
    </source>
</evidence>
<accession>A0A5C3NLM4</accession>